<proteinExistence type="predicted"/>
<protein>
    <submittedName>
        <fullName evidence="2">Uncharacterized protein</fullName>
    </submittedName>
</protein>
<evidence type="ECO:0000313" key="2">
    <source>
        <dbReference type="EMBL" id="MBO9153586.1"/>
    </source>
</evidence>
<dbReference type="RefSeq" id="WP_209146588.1">
    <property type="nucleotide sequence ID" value="NZ_JAGHKP010000003.1"/>
</dbReference>
<keyword evidence="3" id="KW-1185">Reference proteome</keyword>
<gene>
    <name evidence="2" type="ORF">J7I43_15260</name>
</gene>
<dbReference type="EMBL" id="JAGHKP010000003">
    <property type="protein sequence ID" value="MBO9153586.1"/>
    <property type="molecule type" value="Genomic_DNA"/>
</dbReference>
<dbReference type="Gene3D" id="2.160.20.10">
    <property type="entry name" value="Single-stranded right-handed beta-helix, Pectin lyase-like"/>
    <property type="match status" value="1"/>
</dbReference>
<evidence type="ECO:0000256" key="1">
    <source>
        <dbReference type="SAM" id="SignalP"/>
    </source>
</evidence>
<comment type="caution">
    <text evidence="2">The sequence shown here is derived from an EMBL/GenBank/DDBJ whole genome shotgun (WGS) entry which is preliminary data.</text>
</comment>
<accession>A0ABS3YFX1</accession>
<dbReference type="InterPro" id="IPR012334">
    <property type="entry name" value="Pectin_lyas_fold"/>
</dbReference>
<organism evidence="2 3">
    <name type="scientific">Chitinophaga chungangae</name>
    <dbReference type="NCBI Taxonomy" id="2821488"/>
    <lineage>
        <taxon>Bacteria</taxon>
        <taxon>Pseudomonadati</taxon>
        <taxon>Bacteroidota</taxon>
        <taxon>Chitinophagia</taxon>
        <taxon>Chitinophagales</taxon>
        <taxon>Chitinophagaceae</taxon>
        <taxon>Chitinophaga</taxon>
    </lineage>
</organism>
<name>A0ABS3YFX1_9BACT</name>
<feature type="chain" id="PRO_5046543583" evidence="1">
    <location>
        <begin position="26"/>
        <end position="514"/>
    </location>
</feature>
<sequence>MKKHFYALCAAAFLMMSALPRETYAQAKSEWAYFGPGGKLAYKTLEKGDRIPDFSYAGYMGGGVPIPSPVVTITLDAQSGGNAAAIQQAVDELSKRSLVNGFRGVLLLKPGVYNCDKTINITASGIVIRGSGNGEKGTVLNLTGAPHTGISVRGGANVRETGFTAVLTDAYVPVNASVFHLSDTKGLAVGDVVRISRPVTPAWVHFMGMDSLVRDGKKQIWITGDITVDRVIAKIEGKKVTVTLPLTDNYDAAYLGNGGVRVSKIISGGEIEQVGLENFRIVSPTQSGTISEGHHKAFTIRNAVDAWARNIEALNTMNSISVSDAKRVTLDRVNIRHETPSKGAAKPADLNGSGSQILFNRCNIQGDNVFYFATGAKVSGPIVLLHCTFTGNGWIQPHQRWATAVLVDNCNVPTGGIDFMNRGVMGSGHGWSIGWAVAWNCKAKTFLNQQPPGSANWVIGSEGERTKRAIPFDTVPYLPEGIFDSHGKPVAPSSLYLAQLAERLGKGAVKNIGY</sequence>
<evidence type="ECO:0000313" key="3">
    <source>
        <dbReference type="Proteomes" id="UP000679126"/>
    </source>
</evidence>
<dbReference type="SUPFAM" id="SSF51126">
    <property type="entry name" value="Pectin lyase-like"/>
    <property type="match status" value="1"/>
</dbReference>
<feature type="signal peptide" evidence="1">
    <location>
        <begin position="1"/>
        <end position="25"/>
    </location>
</feature>
<keyword evidence="1" id="KW-0732">Signal</keyword>
<dbReference type="Proteomes" id="UP000679126">
    <property type="component" value="Unassembled WGS sequence"/>
</dbReference>
<reference evidence="3" key="1">
    <citation type="submission" date="2021-03" db="EMBL/GenBank/DDBJ databases">
        <title>Assistant Professor.</title>
        <authorList>
            <person name="Huq M.A."/>
        </authorList>
    </citation>
    <scope>NUCLEOTIDE SEQUENCE [LARGE SCALE GENOMIC DNA]</scope>
    <source>
        <strain evidence="3">MAH-28</strain>
    </source>
</reference>
<dbReference type="InterPro" id="IPR011050">
    <property type="entry name" value="Pectin_lyase_fold/virulence"/>
</dbReference>